<dbReference type="EMBL" id="LT962688">
    <property type="protein sequence ID" value="SOR26932.1"/>
    <property type="molecule type" value="Genomic_DNA"/>
</dbReference>
<accession>A0A2N9AIA0</accession>
<organism evidence="2 3">
    <name type="scientific">Methylorubrum extorquens</name>
    <name type="common">Methylobacterium dichloromethanicum</name>
    <name type="synonym">Methylobacterium extorquens</name>
    <dbReference type="NCBI Taxonomy" id="408"/>
    <lineage>
        <taxon>Bacteria</taxon>
        <taxon>Pseudomonadati</taxon>
        <taxon>Pseudomonadota</taxon>
        <taxon>Alphaproteobacteria</taxon>
        <taxon>Hyphomicrobiales</taxon>
        <taxon>Methylobacteriaceae</taxon>
        <taxon>Methylorubrum</taxon>
    </lineage>
</organism>
<evidence type="ECO:0000256" key="1">
    <source>
        <dbReference type="SAM" id="MobiDB-lite"/>
    </source>
</evidence>
<gene>
    <name evidence="2" type="ORF">TK0001_0330</name>
</gene>
<feature type="compositionally biased region" description="Polar residues" evidence="1">
    <location>
        <begin position="1"/>
        <end position="14"/>
    </location>
</feature>
<name>A0A2N9AIA0_METEX</name>
<sequence>MSASSRLNAGSQQMHKWRRSASAPFAQLDERAQRVDETALAVGPCP</sequence>
<protein>
    <submittedName>
        <fullName evidence="2">Uncharacterized protein</fullName>
    </submittedName>
</protein>
<reference evidence="3" key="1">
    <citation type="submission" date="2017-10" db="EMBL/GenBank/DDBJ databases">
        <authorList>
            <person name="Regsiter A."/>
            <person name="William W."/>
        </authorList>
    </citation>
    <scope>NUCLEOTIDE SEQUENCE [LARGE SCALE GENOMIC DNA]</scope>
</reference>
<dbReference type="Proteomes" id="UP000233769">
    <property type="component" value="Chromosome tk0001"/>
</dbReference>
<dbReference type="AlphaFoldDB" id="A0A2N9AIA0"/>
<feature type="region of interest" description="Disordered" evidence="1">
    <location>
        <begin position="1"/>
        <end position="25"/>
    </location>
</feature>
<proteinExistence type="predicted"/>
<evidence type="ECO:0000313" key="2">
    <source>
        <dbReference type="EMBL" id="SOR26932.1"/>
    </source>
</evidence>
<evidence type="ECO:0000313" key="3">
    <source>
        <dbReference type="Proteomes" id="UP000233769"/>
    </source>
</evidence>